<accession>A0A2G5BDU3</accession>
<evidence type="ECO:0000313" key="3">
    <source>
        <dbReference type="Proteomes" id="UP000242474"/>
    </source>
</evidence>
<proteinExistence type="predicted"/>
<feature type="compositionally biased region" description="Polar residues" evidence="1">
    <location>
        <begin position="39"/>
        <end position="58"/>
    </location>
</feature>
<feature type="region of interest" description="Disordered" evidence="1">
    <location>
        <begin position="106"/>
        <end position="137"/>
    </location>
</feature>
<feature type="compositionally biased region" description="Polar residues" evidence="1">
    <location>
        <begin position="182"/>
        <end position="193"/>
    </location>
</feature>
<feature type="compositionally biased region" description="Polar residues" evidence="1">
    <location>
        <begin position="224"/>
        <end position="236"/>
    </location>
</feature>
<feature type="region of interest" description="Disordered" evidence="1">
    <location>
        <begin position="1"/>
        <end position="58"/>
    </location>
</feature>
<keyword evidence="3" id="KW-1185">Reference proteome</keyword>
<evidence type="ECO:0000256" key="1">
    <source>
        <dbReference type="SAM" id="MobiDB-lite"/>
    </source>
</evidence>
<dbReference type="Proteomes" id="UP000242474">
    <property type="component" value="Unassembled WGS sequence"/>
</dbReference>
<organism evidence="2 3">
    <name type="scientific">Coemansia reversa (strain ATCC 12441 / NRRL 1564)</name>
    <dbReference type="NCBI Taxonomy" id="763665"/>
    <lineage>
        <taxon>Eukaryota</taxon>
        <taxon>Fungi</taxon>
        <taxon>Fungi incertae sedis</taxon>
        <taxon>Zoopagomycota</taxon>
        <taxon>Kickxellomycotina</taxon>
        <taxon>Kickxellomycetes</taxon>
        <taxon>Kickxellales</taxon>
        <taxon>Kickxellaceae</taxon>
        <taxon>Coemansia</taxon>
    </lineage>
</organism>
<name>A0A2G5BDU3_COERN</name>
<dbReference type="OrthoDB" id="5525797at2759"/>
<evidence type="ECO:0000313" key="2">
    <source>
        <dbReference type="EMBL" id="PIA17171.1"/>
    </source>
</evidence>
<sequence length="236" mass="26005">MANNVSEFCIEQRPKRKPSPGPIGGEPMATRSRKRRAFGSSSKTVGMQKSISSNGISSTFIDRPINSGLSGVTCGTGKRKDRSADGMLFEDRLANGVVDQRLKRRKTAVDSPMQLAEQQSIANENSDNESDHDDNINDKDFIGIPRLSVIKMPLALRAQAYLHGMKSSEWQHSNAKQKESISAENNRNSDNSALVRYNPNSWLYNGMSTINPDDSTRQLPLPRSPTSDSTSSMDVD</sequence>
<protein>
    <submittedName>
        <fullName evidence="2">Uncharacterized protein</fullName>
    </submittedName>
</protein>
<gene>
    <name evidence="2" type="ORF">COEREDRAFT_86558</name>
</gene>
<dbReference type="AlphaFoldDB" id="A0A2G5BDU3"/>
<dbReference type="EMBL" id="KZ303496">
    <property type="protein sequence ID" value="PIA17171.1"/>
    <property type="molecule type" value="Genomic_DNA"/>
</dbReference>
<reference evidence="2 3" key="1">
    <citation type="journal article" date="2015" name="Genome Biol. Evol.">
        <title>Phylogenomic analyses indicate that early fungi evolved digesting cell walls of algal ancestors of land plants.</title>
        <authorList>
            <person name="Chang Y."/>
            <person name="Wang S."/>
            <person name="Sekimoto S."/>
            <person name="Aerts A.L."/>
            <person name="Choi C."/>
            <person name="Clum A."/>
            <person name="LaButti K.M."/>
            <person name="Lindquist E.A."/>
            <person name="Yee Ngan C."/>
            <person name="Ohm R.A."/>
            <person name="Salamov A.A."/>
            <person name="Grigoriev I.V."/>
            <person name="Spatafora J.W."/>
            <person name="Berbee M.L."/>
        </authorList>
    </citation>
    <scope>NUCLEOTIDE SEQUENCE [LARGE SCALE GENOMIC DNA]</scope>
    <source>
        <strain evidence="2 3">NRRL 1564</strain>
    </source>
</reference>
<feature type="region of interest" description="Disordered" evidence="1">
    <location>
        <begin position="168"/>
        <end position="193"/>
    </location>
</feature>
<feature type="region of interest" description="Disordered" evidence="1">
    <location>
        <begin position="205"/>
        <end position="236"/>
    </location>
</feature>